<evidence type="ECO:0000313" key="12">
    <source>
        <dbReference type="Proteomes" id="UP000694402"/>
    </source>
</evidence>
<dbReference type="Pfam" id="PF00096">
    <property type="entry name" value="zf-C2H2"/>
    <property type="match status" value="1"/>
</dbReference>
<name>A0AAZ3R086_ONCTS</name>
<dbReference type="Pfam" id="PF12874">
    <property type="entry name" value="zf-met"/>
    <property type="match status" value="1"/>
</dbReference>
<evidence type="ECO:0000256" key="9">
    <source>
        <dbReference type="SAM" id="MobiDB-lite"/>
    </source>
</evidence>
<dbReference type="PANTHER" id="PTHR45891">
    <property type="entry name" value="ZINC FINGER HOMEOBOX PROTEIN"/>
    <property type="match status" value="1"/>
</dbReference>
<keyword evidence="7" id="KW-0371">Homeobox</keyword>
<evidence type="ECO:0000256" key="4">
    <source>
        <dbReference type="ARBA" id="ARBA00022771"/>
    </source>
</evidence>
<evidence type="ECO:0000313" key="11">
    <source>
        <dbReference type="Ensembl" id="ENSOTSP00005133815.1"/>
    </source>
</evidence>
<dbReference type="PROSITE" id="PS00028">
    <property type="entry name" value="ZINC_FINGER_C2H2_1"/>
    <property type="match status" value="1"/>
</dbReference>
<comment type="subcellular location">
    <subcellularLocation>
        <location evidence="1">Nucleus</location>
    </subcellularLocation>
</comment>
<feature type="compositionally biased region" description="Basic residues" evidence="9">
    <location>
        <begin position="111"/>
        <end position="127"/>
    </location>
</feature>
<dbReference type="PANTHER" id="PTHR45891:SF2">
    <property type="entry name" value="ZINC FINGER HOMEOBOX PROTEIN 4"/>
    <property type="match status" value="1"/>
</dbReference>
<keyword evidence="5" id="KW-0862">Zinc</keyword>
<evidence type="ECO:0000256" key="3">
    <source>
        <dbReference type="ARBA" id="ARBA00022737"/>
    </source>
</evidence>
<evidence type="ECO:0000256" key="6">
    <source>
        <dbReference type="ARBA" id="ARBA00023125"/>
    </source>
</evidence>
<dbReference type="GO" id="GO:0000978">
    <property type="term" value="F:RNA polymerase II cis-regulatory region sequence-specific DNA binding"/>
    <property type="evidence" value="ECO:0007669"/>
    <property type="project" value="TreeGrafter"/>
</dbReference>
<keyword evidence="3" id="KW-0677">Repeat</keyword>
<keyword evidence="12" id="KW-1185">Reference proteome</keyword>
<accession>A0AAZ3R086</accession>
<dbReference type="InterPro" id="IPR013087">
    <property type="entry name" value="Znf_C2H2_type"/>
</dbReference>
<evidence type="ECO:0000259" key="10">
    <source>
        <dbReference type="PROSITE" id="PS00028"/>
    </source>
</evidence>
<dbReference type="FunFam" id="3.30.160.60:FF:000081">
    <property type="entry name" value="Zinc finger homeobox protein 4"/>
    <property type="match status" value="1"/>
</dbReference>
<feature type="domain" description="C2H2-type" evidence="10">
    <location>
        <begin position="15"/>
        <end position="36"/>
    </location>
</feature>
<evidence type="ECO:0000256" key="2">
    <source>
        <dbReference type="ARBA" id="ARBA00022723"/>
    </source>
</evidence>
<dbReference type="GO" id="GO:0000981">
    <property type="term" value="F:DNA-binding transcription factor activity, RNA polymerase II-specific"/>
    <property type="evidence" value="ECO:0007669"/>
    <property type="project" value="TreeGrafter"/>
</dbReference>
<dbReference type="SMART" id="SM00355">
    <property type="entry name" value="ZnF_C2H2"/>
    <property type="match status" value="3"/>
</dbReference>
<dbReference type="InterPro" id="IPR051968">
    <property type="entry name" value="ZnFinger_Homeobox_TR"/>
</dbReference>
<keyword evidence="4" id="KW-0863">Zinc-finger</keyword>
<dbReference type="InterPro" id="IPR036236">
    <property type="entry name" value="Znf_C2H2_sf"/>
</dbReference>
<dbReference type="Ensembl" id="ENSOTST00005156173.1">
    <property type="protein sequence ID" value="ENSOTSP00005133815.1"/>
    <property type="gene ID" value="ENSOTSG00005066054.1"/>
</dbReference>
<dbReference type="Proteomes" id="UP000694402">
    <property type="component" value="Unassembled WGS sequence"/>
</dbReference>
<keyword evidence="2" id="KW-0479">Metal-binding</keyword>
<evidence type="ECO:0000256" key="5">
    <source>
        <dbReference type="ARBA" id="ARBA00022833"/>
    </source>
</evidence>
<dbReference type="GO" id="GO:0008270">
    <property type="term" value="F:zinc ion binding"/>
    <property type="evidence" value="ECO:0007669"/>
    <property type="project" value="UniProtKB-KW"/>
</dbReference>
<evidence type="ECO:0000256" key="7">
    <source>
        <dbReference type="ARBA" id="ARBA00023155"/>
    </source>
</evidence>
<evidence type="ECO:0000256" key="1">
    <source>
        <dbReference type="ARBA" id="ARBA00004123"/>
    </source>
</evidence>
<dbReference type="GO" id="GO:0005634">
    <property type="term" value="C:nucleus"/>
    <property type="evidence" value="ECO:0007669"/>
    <property type="project" value="UniProtKB-SubCell"/>
</dbReference>
<feature type="region of interest" description="Disordered" evidence="9">
    <location>
        <begin position="97"/>
        <end position="150"/>
    </location>
</feature>
<reference evidence="12" key="1">
    <citation type="journal article" date="2018" name="PLoS ONE">
        <title>Chinook salmon (Oncorhynchus tshawytscha) genome and transcriptome.</title>
        <authorList>
            <person name="Christensen K.A."/>
            <person name="Leong J.S."/>
            <person name="Sakhrani D."/>
            <person name="Biagi C.A."/>
            <person name="Minkley D.R."/>
            <person name="Withler R.E."/>
            <person name="Rondeau E.B."/>
            <person name="Koop B.F."/>
            <person name="Devlin R.H."/>
        </authorList>
    </citation>
    <scope>NUCLEOTIDE SEQUENCE [LARGE SCALE GENOMIC DNA]</scope>
</reference>
<dbReference type="GeneTree" id="ENSGT00940000159542"/>
<dbReference type="SUPFAM" id="SSF57667">
    <property type="entry name" value="beta-beta-alpha zinc fingers"/>
    <property type="match status" value="2"/>
</dbReference>
<dbReference type="AlphaFoldDB" id="A0AAZ3R086"/>
<organism evidence="11 12">
    <name type="scientific">Oncorhynchus tshawytscha</name>
    <name type="common">Chinook salmon</name>
    <name type="synonym">Salmo tshawytscha</name>
    <dbReference type="NCBI Taxonomy" id="74940"/>
    <lineage>
        <taxon>Eukaryota</taxon>
        <taxon>Metazoa</taxon>
        <taxon>Chordata</taxon>
        <taxon>Craniata</taxon>
        <taxon>Vertebrata</taxon>
        <taxon>Euteleostomi</taxon>
        <taxon>Actinopterygii</taxon>
        <taxon>Neopterygii</taxon>
        <taxon>Teleostei</taxon>
        <taxon>Protacanthopterygii</taxon>
        <taxon>Salmoniformes</taxon>
        <taxon>Salmonidae</taxon>
        <taxon>Salmoninae</taxon>
        <taxon>Oncorhynchus</taxon>
    </lineage>
</organism>
<evidence type="ECO:0000256" key="8">
    <source>
        <dbReference type="ARBA" id="ARBA00023242"/>
    </source>
</evidence>
<dbReference type="Gene3D" id="3.30.160.60">
    <property type="entry name" value="Classic Zinc Finger"/>
    <property type="match status" value="1"/>
</dbReference>
<reference evidence="11" key="3">
    <citation type="submission" date="2025-09" db="UniProtKB">
        <authorList>
            <consortium name="Ensembl"/>
        </authorList>
    </citation>
    <scope>IDENTIFICATION</scope>
</reference>
<feature type="compositionally biased region" description="Polar residues" evidence="9">
    <location>
        <begin position="97"/>
        <end position="108"/>
    </location>
</feature>
<reference evidence="11" key="2">
    <citation type="submission" date="2025-08" db="UniProtKB">
        <authorList>
            <consortium name="Ensembl"/>
        </authorList>
    </citation>
    <scope>IDENTIFICATION</scope>
</reference>
<sequence length="275" mass="30758">MTMMHSRNSCKTLKCPKCNWHYKYQQTLDAHMKEKHPESGGSCVYCRTGQAHPRLARGESYTCGYKPFRCEVCNYSTTTKGNLSIHMQSDKHLNNVQTLQNGGTEPQYTHTHTHSHSHTHSPCHSHAKPVPSGSLAGGCGTPSPSKPKQKPMWRCEVCDYETNVARNLRIHMTSEKHMHNMMLLQQNMKQIQHGLHLGLAPAEAELYQYYLAQNISLTGVKLESPGPDAQMIINPFQLEPNTATALSSGLGGGGVQQRAHTVSHPFLMTTWRSQL</sequence>
<protein>
    <recommendedName>
        <fullName evidence="10">C2H2-type domain-containing protein</fullName>
    </recommendedName>
</protein>
<keyword evidence="8" id="KW-0539">Nucleus</keyword>
<keyword evidence="6" id="KW-0238">DNA-binding</keyword>
<proteinExistence type="predicted"/>